<sequence>MKSSQSPLQFGFTQELSPNMAALILLEACSDISGKQTIFVTTLDNQKAFDVVSHEILMDRLYHYGLNLNLWNIIEELYSGVTSTVKWKGETSTSFDIQQGVRQGGILSTHLYKAYINELLLDLQKRNLGSHIGNNYVGCPTCADYIVLLSLNREEMQEMLNIIDNYSKDHRFNIHPQKSNVIKKTGNKRKDPEDNDAFKIGNNDINCSDRTTHLGLTRSTKDETRINVDDRISLARRTLYSLIKTGVHGSNGLNPKSSYRIYQAYVLPRLLYGLETLHVNSKEMALLSSFHLDILRKLQSLPKRTACASVYLLLGALPLNAEIHKRQLSLLFGVLNSNNETIRSLAMRQYMSGRSTSFFTKTAEILEMYNLPFFLELFEKKYTKIEWKKLTKSAINEHWTNKLRLECEEKSTLQNLAISNFGIGVTQPVWATVSSSVSDIRKAITKSRMLTGTYLLQTHRHRFNQAEVDPICPNCRTETEDLCHVLTTCPLYMNIRMALYTPIKNLILIIISETKWATHFSNRDAICTLIVDCQNFANLDIIPNNPEILGKIENMSRIYCYEIHKKRLSAEI</sequence>
<evidence type="ECO:0000259" key="1">
    <source>
        <dbReference type="PROSITE" id="PS50878"/>
    </source>
</evidence>
<accession>A0A6J8DFC7</accession>
<evidence type="ECO:0000313" key="3">
    <source>
        <dbReference type="Proteomes" id="UP000507470"/>
    </source>
</evidence>
<dbReference type="OrthoDB" id="425014at2759"/>
<name>A0A6J8DFC7_MYTCO</name>
<dbReference type="Pfam" id="PF00078">
    <property type="entry name" value="RVT_1"/>
    <property type="match status" value="1"/>
</dbReference>
<dbReference type="EMBL" id="CACVKT020007165">
    <property type="protein sequence ID" value="CAC5406082.1"/>
    <property type="molecule type" value="Genomic_DNA"/>
</dbReference>
<reference evidence="2 3" key="1">
    <citation type="submission" date="2020-06" db="EMBL/GenBank/DDBJ databases">
        <authorList>
            <person name="Li R."/>
            <person name="Bekaert M."/>
        </authorList>
    </citation>
    <scope>NUCLEOTIDE SEQUENCE [LARGE SCALE GENOMIC DNA]</scope>
    <source>
        <strain evidence="3">wild</strain>
    </source>
</reference>
<dbReference type="PANTHER" id="PTHR47027:SF20">
    <property type="entry name" value="REVERSE TRANSCRIPTASE-LIKE PROTEIN WITH RNA-DIRECTED DNA POLYMERASE DOMAIN"/>
    <property type="match status" value="1"/>
</dbReference>
<dbReference type="PANTHER" id="PTHR47027">
    <property type="entry name" value="REVERSE TRANSCRIPTASE DOMAIN-CONTAINING PROTEIN"/>
    <property type="match status" value="1"/>
</dbReference>
<feature type="domain" description="Reverse transcriptase" evidence="1">
    <location>
        <begin position="1"/>
        <end position="218"/>
    </location>
</feature>
<dbReference type="InterPro" id="IPR000477">
    <property type="entry name" value="RT_dom"/>
</dbReference>
<dbReference type="PROSITE" id="PS50878">
    <property type="entry name" value="RT_POL"/>
    <property type="match status" value="1"/>
</dbReference>
<proteinExistence type="predicted"/>
<dbReference type="Proteomes" id="UP000507470">
    <property type="component" value="Unassembled WGS sequence"/>
</dbReference>
<gene>
    <name evidence="2" type="ORF">MCOR_39695</name>
</gene>
<dbReference type="AlphaFoldDB" id="A0A6J8DFC7"/>
<protein>
    <recommendedName>
        <fullName evidence="1">Reverse transcriptase domain-containing protein</fullName>
    </recommendedName>
</protein>
<organism evidence="2 3">
    <name type="scientific">Mytilus coruscus</name>
    <name type="common">Sea mussel</name>
    <dbReference type="NCBI Taxonomy" id="42192"/>
    <lineage>
        <taxon>Eukaryota</taxon>
        <taxon>Metazoa</taxon>
        <taxon>Spiralia</taxon>
        <taxon>Lophotrochozoa</taxon>
        <taxon>Mollusca</taxon>
        <taxon>Bivalvia</taxon>
        <taxon>Autobranchia</taxon>
        <taxon>Pteriomorphia</taxon>
        <taxon>Mytilida</taxon>
        <taxon>Mytiloidea</taxon>
        <taxon>Mytilidae</taxon>
        <taxon>Mytilinae</taxon>
        <taxon>Mytilus</taxon>
    </lineage>
</organism>
<keyword evidence="3" id="KW-1185">Reference proteome</keyword>
<evidence type="ECO:0000313" key="2">
    <source>
        <dbReference type="EMBL" id="CAC5406082.1"/>
    </source>
</evidence>